<protein>
    <submittedName>
        <fullName evidence="1">Uncharacterized protein</fullName>
    </submittedName>
</protein>
<dbReference type="EMBL" id="CAKOFQ010008277">
    <property type="protein sequence ID" value="CAH2013159.1"/>
    <property type="molecule type" value="Genomic_DNA"/>
</dbReference>
<name>A0A9P0MGY8_ACAOB</name>
<keyword evidence="2" id="KW-1185">Reference proteome</keyword>
<evidence type="ECO:0000313" key="2">
    <source>
        <dbReference type="Proteomes" id="UP001152888"/>
    </source>
</evidence>
<sequence length="75" mass="8322">MKLPQFDGTTPWNVYRRQFVSAANANGWTTTEKATALTLALRGDAAAILQGISPENQEVYEQLAGHLEMRYGQSH</sequence>
<proteinExistence type="predicted"/>
<dbReference type="PANTHER" id="PTHR45823:SF1">
    <property type="entry name" value="T-SNARE COILED-COIL HOMOLOGY DOMAIN-CONTAINING PROTEIN"/>
    <property type="match status" value="1"/>
</dbReference>
<organism evidence="1 2">
    <name type="scientific">Acanthoscelides obtectus</name>
    <name type="common">Bean weevil</name>
    <name type="synonym">Bruchus obtectus</name>
    <dbReference type="NCBI Taxonomy" id="200917"/>
    <lineage>
        <taxon>Eukaryota</taxon>
        <taxon>Metazoa</taxon>
        <taxon>Ecdysozoa</taxon>
        <taxon>Arthropoda</taxon>
        <taxon>Hexapoda</taxon>
        <taxon>Insecta</taxon>
        <taxon>Pterygota</taxon>
        <taxon>Neoptera</taxon>
        <taxon>Endopterygota</taxon>
        <taxon>Coleoptera</taxon>
        <taxon>Polyphaga</taxon>
        <taxon>Cucujiformia</taxon>
        <taxon>Chrysomeloidea</taxon>
        <taxon>Chrysomelidae</taxon>
        <taxon>Bruchinae</taxon>
        <taxon>Bruchini</taxon>
        <taxon>Acanthoscelides</taxon>
    </lineage>
</organism>
<accession>A0A9P0MGY8</accession>
<dbReference type="AlphaFoldDB" id="A0A9P0MGY8"/>
<evidence type="ECO:0000313" key="1">
    <source>
        <dbReference type="EMBL" id="CAH2013159.1"/>
    </source>
</evidence>
<dbReference type="PANTHER" id="PTHR45823">
    <property type="entry name" value="T-SNARE COILED-COIL HOMOLOGY DOMAIN-CONTAINING PROTEIN"/>
    <property type="match status" value="1"/>
</dbReference>
<dbReference type="Proteomes" id="UP001152888">
    <property type="component" value="Unassembled WGS sequence"/>
</dbReference>
<comment type="caution">
    <text evidence="1">The sequence shown here is derived from an EMBL/GenBank/DDBJ whole genome shotgun (WGS) entry which is preliminary data.</text>
</comment>
<reference evidence="1" key="1">
    <citation type="submission" date="2022-03" db="EMBL/GenBank/DDBJ databases">
        <authorList>
            <person name="Sayadi A."/>
        </authorList>
    </citation>
    <scope>NUCLEOTIDE SEQUENCE</scope>
</reference>
<dbReference type="OrthoDB" id="8047091at2759"/>
<gene>
    <name evidence="1" type="ORF">ACAOBT_LOCUS33246</name>
</gene>